<gene>
    <name evidence="1" type="ORF">MP619_04020</name>
</gene>
<dbReference type="EMBL" id="CP095081">
    <property type="protein sequence ID" value="WAI93775.1"/>
    <property type="molecule type" value="Genomic_DNA"/>
</dbReference>
<proteinExistence type="predicted"/>
<dbReference type="SUPFAM" id="SSF140652">
    <property type="entry name" value="YozE-like"/>
    <property type="match status" value="1"/>
</dbReference>
<protein>
    <submittedName>
        <fullName evidence="1">Uncharacterized protein</fullName>
    </submittedName>
</protein>
<reference evidence="1" key="1">
    <citation type="submission" date="2022-03" db="EMBL/GenBank/DDBJ databases">
        <title>Characterization and genomic analysis of a Streptococcus dysgalactiae associated with cultured channel catfish mortalities in China.</title>
        <authorList>
            <person name="Wang J."/>
            <person name="Geng Y."/>
        </authorList>
    </citation>
    <scope>NUCLEOTIDE SEQUENCE</scope>
    <source>
        <strain evidence="1">WJ001</strain>
    </source>
</reference>
<evidence type="ECO:0000313" key="1">
    <source>
        <dbReference type="EMBL" id="WAI93775.1"/>
    </source>
</evidence>
<sequence length="69" mass="8451">MKFKQWLKIGVGKRNDNFDAFYDFASQDVTYPWKKSYEKQLEYLMNQNVDVSYLEVLRDAYFAYMTVWL</sequence>
<evidence type="ECO:0000313" key="2">
    <source>
        <dbReference type="Proteomes" id="UP001164948"/>
    </source>
</evidence>
<dbReference type="RefSeq" id="WP_021722450.1">
    <property type="nucleotide sequence ID" value="NZ_AP018726.1"/>
</dbReference>
<dbReference type="AlphaFoldDB" id="A0AAE9UP52"/>
<dbReference type="Proteomes" id="UP001164948">
    <property type="component" value="Chromosome"/>
</dbReference>
<accession>A0AAE9UP52</accession>
<dbReference type="InterPro" id="IPR036806">
    <property type="entry name" value="YozE_SAM-like_sf"/>
</dbReference>
<name>A0AAE9UP52_STRDY</name>
<organism evidence="1 2">
    <name type="scientific">Streptococcus dysgalactiae</name>
    <dbReference type="NCBI Taxonomy" id="1334"/>
    <lineage>
        <taxon>Bacteria</taxon>
        <taxon>Bacillati</taxon>
        <taxon>Bacillota</taxon>
        <taxon>Bacilli</taxon>
        <taxon>Lactobacillales</taxon>
        <taxon>Streptococcaceae</taxon>
        <taxon>Streptococcus</taxon>
    </lineage>
</organism>